<dbReference type="GO" id="GO:0016042">
    <property type="term" value="P:lipid catabolic process"/>
    <property type="evidence" value="ECO:0007669"/>
    <property type="project" value="UniProtKB-UniRule"/>
</dbReference>
<evidence type="ECO:0000259" key="11">
    <source>
        <dbReference type="PROSITE" id="PS51635"/>
    </source>
</evidence>
<sequence>MIQSNSKECAILKAKTGEYIYKNGSEPNELYVLLKGKASRILNLYFDKEVVLFPGSIMGEYSLLSGQNRSSSVRALTRCEYVKITREAIIELTSDKPLSLLSFPKAMATEIINHFKSLEYGYEYFTLRNGESCVRPGDTPNDFYFLVKGRLRESRPDNGKLIHIREYSIPGATIGITRLLENKPHNSLITAVRDTELVRLDKAWITQLMRTNPSGIQNLIRISLHHEDIERSNDEAMAPKRLVAIIPLYSQVPINGFTSHLVESLRKNAKVRVLSESSIVKKFGKIHNLDLLSNERQNVWHYITGQETINDFVICIAKPNLSPWTRWILQQVDCILVVGHANLNCSGLTEWERTLGLYDSNSYLAEKRLVLLHKPNATIKDTRIALEHRRIGNAPVTFHHHIYEGNQLHYDSIARFLSGTAVGLVLGGGGARGLTHIGVIQALHELGIPIDIVGGTSIGSQVGSLVANEMPASQISQRMCSTYSYLWKTQFGRYTDLTLPYLSLTTGSFVSSNFQKFLNGNSRIEDLRLPFFCVSCNLTKVEPKIHTSGILWEALRASSSLPLVFPPFVSEGDVLVDGGYVNNVPADIMRKIYGANVIIAVDVGDNYHITMDDSINNASGWKILFDTTFRGKSCVNIYEVLLHLAGITDWVNQVSRPRPRRHHEEDLRS</sequence>
<dbReference type="SUPFAM" id="SSF52151">
    <property type="entry name" value="FabD/lysophospholipase-like"/>
    <property type="match status" value="1"/>
</dbReference>
<dbReference type="InterPro" id="IPR014710">
    <property type="entry name" value="RmlC-like_jellyroll"/>
</dbReference>
<evidence type="ECO:0000256" key="8">
    <source>
        <dbReference type="ARBA" id="ARBA00023136"/>
    </source>
</evidence>
<name>A0A6B2KZE7_9EUKA</name>
<dbReference type="GO" id="GO:0016020">
    <property type="term" value="C:membrane"/>
    <property type="evidence" value="ECO:0007669"/>
    <property type="project" value="UniProtKB-SubCell"/>
</dbReference>
<dbReference type="GO" id="GO:0023052">
    <property type="term" value="P:signaling"/>
    <property type="evidence" value="ECO:0007669"/>
    <property type="project" value="UniProtKB-ARBA"/>
</dbReference>
<comment type="similarity">
    <text evidence="2">Belongs to the NTE family.</text>
</comment>
<keyword evidence="5 9" id="KW-0442">Lipid degradation</keyword>
<keyword evidence="8" id="KW-0472">Membrane</keyword>
<dbReference type="Pfam" id="PF24179">
    <property type="entry name" value="NTE_Ploop"/>
    <property type="match status" value="1"/>
</dbReference>
<dbReference type="Pfam" id="PF00027">
    <property type="entry name" value="cNMP_binding"/>
    <property type="match status" value="2"/>
</dbReference>
<feature type="domain" description="Cyclic nucleotide-binding" evidence="10">
    <location>
        <begin position="99"/>
        <end position="209"/>
    </location>
</feature>
<dbReference type="InterPro" id="IPR002641">
    <property type="entry name" value="PNPLA_dom"/>
</dbReference>
<evidence type="ECO:0000256" key="1">
    <source>
        <dbReference type="ARBA" id="ARBA00004370"/>
    </source>
</evidence>
<feature type="domain" description="Cyclic nucleotide-binding" evidence="10">
    <location>
        <begin position="17"/>
        <end position="92"/>
    </location>
</feature>
<evidence type="ECO:0000256" key="9">
    <source>
        <dbReference type="PROSITE-ProRule" id="PRU01161"/>
    </source>
</evidence>
<evidence type="ECO:0000256" key="2">
    <source>
        <dbReference type="ARBA" id="ARBA00006636"/>
    </source>
</evidence>
<protein>
    <submittedName>
        <fullName evidence="12">Uncharacterized protein</fullName>
    </submittedName>
</protein>
<feature type="short sequence motif" description="DGA/G" evidence="9">
    <location>
        <begin position="577"/>
        <end position="579"/>
    </location>
</feature>
<evidence type="ECO:0000313" key="12">
    <source>
        <dbReference type="EMBL" id="NDV30027.1"/>
    </source>
</evidence>
<dbReference type="CDD" id="cd07205">
    <property type="entry name" value="Pat_PNPLA6_PNPLA7_NTE1_like"/>
    <property type="match status" value="1"/>
</dbReference>
<dbReference type="AlphaFoldDB" id="A0A6B2KZE7"/>
<dbReference type="GO" id="GO:0004622">
    <property type="term" value="F:phosphatidylcholine lysophospholipase activity"/>
    <property type="evidence" value="ECO:0007669"/>
    <property type="project" value="UniProtKB-ARBA"/>
</dbReference>
<evidence type="ECO:0000259" key="10">
    <source>
        <dbReference type="PROSITE" id="PS50042"/>
    </source>
</evidence>
<dbReference type="CDD" id="cd00038">
    <property type="entry name" value="CAP_ED"/>
    <property type="match status" value="2"/>
</dbReference>
<dbReference type="InterPro" id="IPR018490">
    <property type="entry name" value="cNMP-bd_dom_sf"/>
</dbReference>
<dbReference type="Gene3D" id="3.40.1090.10">
    <property type="entry name" value="Cytosolic phospholipase A2 catalytic domain"/>
    <property type="match status" value="2"/>
</dbReference>
<feature type="domain" description="PNPLA" evidence="11">
    <location>
        <begin position="424"/>
        <end position="590"/>
    </location>
</feature>
<evidence type="ECO:0000256" key="6">
    <source>
        <dbReference type="ARBA" id="ARBA00022989"/>
    </source>
</evidence>
<dbReference type="EMBL" id="GIBP01001058">
    <property type="protein sequence ID" value="NDV30027.1"/>
    <property type="molecule type" value="Transcribed_RNA"/>
</dbReference>
<dbReference type="InterPro" id="IPR050301">
    <property type="entry name" value="NTE"/>
</dbReference>
<dbReference type="InterPro" id="IPR000595">
    <property type="entry name" value="cNMP-bd_dom"/>
</dbReference>
<evidence type="ECO:0000256" key="5">
    <source>
        <dbReference type="ARBA" id="ARBA00022963"/>
    </source>
</evidence>
<keyword evidence="3" id="KW-0812">Transmembrane</keyword>
<keyword evidence="6" id="KW-1133">Transmembrane helix</keyword>
<reference evidence="12" key="1">
    <citation type="journal article" date="2020" name="J. Eukaryot. Microbiol.">
        <title>De novo Sequencing, Assembly and Annotation of the Transcriptome for the Free-Living Testate Amoeba Arcella intermedia.</title>
        <authorList>
            <person name="Ribeiro G.M."/>
            <person name="Porfirio-Sousa A.L."/>
            <person name="Maurer-Alcala X.X."/>
            <person name="Katz L.A."/>
            <person name="Lahr D.J.G."/>
        </authorList>
    </citation>
    <scope>NUCLEOTIDE SEQUENCE</scope>
</reference>
<dbReference type="PANTHER" id="PTHR14226:SF29">
    <property type="entry name" value="NEUROPATHY TARGET ESTERASE SWS"/>
    <property type="match status" value="1"/>
</dbReference>
<keyword evidence="4 9" id="KW-0378">Hydrolase</keyword>
<feature type="active site" description="Nucleophile" evidence="9">
    <location>
        <position position="457"/>
    </location>
</feature>
<proteinExistence type="inferred from homology"/>
<dbReference type="Gene3D" id="2.60.120.10">
    <property type="entry name" value="Jelly Rolls"/>
    <property type="match status" value="2"/>
</dbReference>
<dbReference type="Pfam" id="PF01734">
    <property type="entry name" value="Patatin"/>
    <property type="match status" value="1"/>
</dbReference>
<dbReference type="PROSITE" id="PS51635">
    <property type="entry name" value="PNPLA"/>
    <property type="match status" value="1"/>
</dbReference>
<dbReference type="InterPro" id="IPR016035">
    <property type="entry name" value="Acyl_Trfase/lysoPLipase"/>
</dbReference>
<feature type="short sequence motif" description="GXSXG" evidence="9">
    <location>
        <begin position="455"/>
        <end position="459"/>
    </location>
</feature>
<evidence type="ECO:0000256" key="7">
    <source>
        <dbReference type="ARBA" id="ARBA00023098"/>
    </source>
</evidence>
<dbReference type="PROSITE" id="PS50042">
    <property type="entry name" value="CNMP_BINDING_3"/>
    <property type="match status" value="2"/>
</dbReference>
<comment type="subcellular location">
    <subcellularLocation>
        <location evidence="1">Membrane</location>
    </subcellularLocation>
</comment>
<organism evidence="12">
    <name type="scientific">Arcella intermedia</name>
    <dbReference type="NCBI Taxonomy" id="1963864"/>
    <lineage>
        <taxon>Eukaryota</taxon>
        <taxon>Amoebozoa</taxon>
        <taxon>Tubulinea</taxon>
        <taxon>Elardia</taxon>
        <taxon>Arcellinida</taxon>
        <taxon>Sphaerothecina</taxon>
        <taxon>Arcellidae</taxon>
        <taxon>Arcella</taxon>
    </lineage>
</organism>
<dbReference type="PANTHER" id="PTHR14226">
    <property type="entry name" value="NEUROPATHY TARGET ESTERASE/SWISS CHEESE D.MELANOGASTER"/>
    <property type="match status" value="1"/>
</dbReference>
<dbReference type="SUPFAM" id="SSF51206">
    <property type="entry name" value="cAMP-binding domain-like"/>
    <property type="match status" value="2"/>
</dbReference>
<dbReference type="GO" id="GO:0007154">
    <property type="term" value="P:cell communication"/>
    <property type="evidence" value="ECO:0007669"/>
    <property type="project" value="UniProtKB-ARBA"/>
</dbReference>
<evidence type="ECO:0000256" key="4">
    <source>
        <dbReference type="ARBA" id="ARBA00022801"/>
    </source>
</evidence>
<dbReference type="InterPro" id="IPR056556">
    <property type="entry name" value="NTE1_P-loop_dom"/>
</dbReference>
<keyword evidence="7 9" id="KW-0443">Lipid metabolism</keyword>
<feature type="active site" description="Proton acceptor" evidence="9">
    <location>
        <position position="577"/>
    </location>
</feature>
<feature type="short sequence motif" description="GXGXXG" evidence="9">
    <location>
        <begin position="428"/>
        <end position="433"/>
    </location>
</feature>
<evidence type="ECO:0000256" key="3">
    <source>
        <dbReference type="ARBA" id="ARBA00022692"/>
    </source>
</evidence>
<accession>A0A6B2KZE7</accession>